<dbReference type="GO" id="GO:0016567">
    <property type="term" value="P:protein ubiquitination"/>
    <property type="evidence" value="ECO:0007669"/>
    <property type="project" value="TreeGrafter"/>
</dbReference>
<feature type="non-terminal residue" evidence="6">
    <location>
        <position position="61"/>
    </location>
</feature>
<dbReference type="InterPro" id="IPR001841">
    <property type="entry name" value="Znf_RING"/>
</dbReference>
<sequence length="61" mass="6778">VCLESFEEDTLVRTLSCGHLFHRACIDRWLLQKIASCPLCRAEFSSKSKLEKANPGSPPSA</sequence>
<name>A0A4P9WML7_9FUNG</name>
<organism evidence="6 7">
    <name type="scientific">Blyttiomyces helicus</name>
    <dbReference type="NCBI Taxonomy" id="388810"/>
    <lineage>
        <taxon>Eukaryota</taxon>
        <taxon>Fungi</taxon>
        <taxon>Fungi incertae sedis</taxon>
        <taxon>Chytridiomycota</taxon>
        <taxon>Chytridiomycota incertae sedis</taxon>
        <taxon>Chytridiomycetes</taxon>
        <taxon>Chytridiomycetes incertae sedis</taxon>
        <taxon>Blyttiomyces</taxon>
    </lineage>
</organism>
<keyword evidence="2 4" id="KW-0863">Zinc-finger</keyword>
<dbReference type="AlphaFoldDB" id="A0A4P9WML7"/>
<gene>
    <name evidence="6" type="ORF">BDK51DRAFT_8634</name>
</gene>
<dbReference type="PROSITE" id="PS50089">
    <property type="entry name" value="ZF_RING_2"/>
    <property type="match status" value="1"/>
</dbReference>
<dbReference type="OrthoDB" id="8062037at2759"/>
<dbReference type="GO" id="GO:0061630">
    <property type="term" value="F:ubiquitin protein ligase activity"/>
    <property type="evidence" value="ECO:0007669"/>
    <property type="project" value="TreeGrafter"/>
</dbReference>
<dbReference type="EMBL" id="KZ994133">
    <property type="protein sequence ID" value="RKO93732.1"/>
    <property type="molecule type" value="Genomic_DNA"/>
</dbReference>
<evidence type="ECO:0000256" key="3">
    <source>
        <dbReference type="ARBA" id="ARBA00022833"/>
    </source>
</evidence>
<feature type="domain" description="RING-type" evidence="5">
    <location>
        <begin position="1"/>
        <end position="41"/>
    </location>
</feature>
<dbReference type="Pfam" id="PF13639">
    <property type="entry name" value="zf-RING_2"/>
    <property type="match status" value="1"/>
</dbReference>
<dbReference type="Gene3D" id="3.30.40.10">
    <property type="entry name" value="Zinc/RING finger domain, C3HC4 (zinc finger)"/>
    <property type="match status" value="1"/>
</dbReference>
<evidence type="ECO:0000256" key="4">
    <source>
        <dbReference type="PROSITE-ProRule" id="PRU00175"/>
    </source>
</evidence>
<evidence type="ECO:0000313" key="6">
    <source>
        <dbReference type="EMBL" id="RKO93732.1"/>
    </source>
</evidence>
<protein>
    <submittedName>
        <fullName evidence="6">Putative anaphase-promoting complex subunit</fullName>
    </submittedName>
</protein>
<evidence type="ECO:0000256" key="1">
    <source>
        <dbReference type="ARBA" id="ARBA00022723"/>
    </source>
</evidence>
<keyword evidence="1" id="KW-0479">Metal-binding</keyword>
<dbReference type="SUPFAM" id="SSF57850">
    <property type="entry name" value="RING/U-box"/>
    <property type="match status" value="1"/>
</dbReference>
<evidence type="ECO:0000256" key="2">
    <source>
        <dbReference type="ARBA" id="ARBA00022771"/>
    </source>
</evidence>
<proteinExistence type="predicted"/>
<dbReference type="Proteomes" id="UP000269721">
    <property type="component" value="Unassembled WGS sequence"/>
</dbReference>
<accession>A0A4P9WML7</accession>
<reference evidence="7" key="1">
    <citation type="journal article" date="2018" name="Nat. Microbiol.">
        <title>Leveraging single-cell genomics to expand the fungal tree of life.</title>
        <authorList>
            <person name="Ahrendt S.R."/>
            <person name="Quandt C.A."/>
            <person name="Ciobanu D."/>
            <person name="Clum A."/>
            <person name="Salamov A."/>
            <person name="Andreopoulos B."/>
            <person name="Cheng J.F."/>
            <person name="Woyke T."/>
            <person name="Pelin A."/>
            <person name="Henrissat B."/>
            <person name="Reynolds N.K."/>
            <person name="Benny G.L."/>
            <person name="Smith M.E."/>
            <person name="James T.Y."/>
            <person name="Grigoriev I.V."/>
        </authorList>
    </citation>
    <scope>NUCLEOTIDE SEQUENCE [LARGE SCALE GENOMIC DNA]</scope>
</reference>
<dbReference type="PANTHER" id="PTHR45969:SF69">
    <property type="entry name" value="FINGER DOMAIN PROTEIN, PUTATIVE (AFU_ORTHOLOGUE AFUA_3G12190)-RELATED"/>
    <property type="match status" value="1"/>
</dbReference>
<keyword evidence="7" id="KW-1185">Reference proteome</keyword>
<dbReference type="InterPro" id="IPR013083">
    <property type="entry name" value="Znf_RING/FYVE/PHD"/>
</dbReference>
<dbReference type="PANTHER" id="PTHR45969">
    <property type="entry name" value="RING ZINC FINGER PROTEIN-RELATED"/>
    <property type="match status" value="1"/>
</dbReference>
<dbReference type="SMART" id="SM00184">
    <property type="entry name" value="RING"/>
    <property type="match status" value="1"/>
</dbReference>
<dbReference type="GO" id="GO:0008270">
    <property type="term" value="F:zinc ion binding"/>
    <property type="evidence" value="ECO:0007669"/>
    <property type="project" value="UniProtKB-KW"/>
</dbReference>
<keyword evidence="3" id="KW-0862">Zinc</keyword>
<feature type="non-terminal residue" evidence="6">
    <location>
        <position position="1"/>
    </location>
</feature>
<evidence type="ECO:0000259" key="5">
    <source>
        <dbReference type="PROSITE" id="PS50089"/>
    </source>
</evidence>
<evidence type="ECO:0000313" key="7">
    <source>
        <dbReference type="Proteomes" id="UP000269721"/>
    </source>
</evidence>